<dbReference type="RefSeq" id="WP_406792989.1">
    <property type="nucleotide sequence ID" value="NZ_JBJHZX010000023.1"/>
</dbReference>
<keyword evidence="3" id="KW-1185">Reference proteome</keyword>
<dbReference type="EMBL" id="JBJHZX010000023">
    <property type="protein sequence ID" value="MFL0196883.1"/>
    <property type="molecule type" value="Genomic_DNA"/>
</dbReference>
<gene>
    <name evidence="2" type="ORF">ACJDU8_15135</name>
</gene>
<proteinExistence type="predicted"/>
<dbReference type="Proteomes" id="UP001623660">
    <property type="component" value="Unassembled WGS sequence"/>
</dbReference>
<keyword evidence="1" id="KW-1133">Transmembrane helix</keyword>
<keyword evidence="1" id="KW-0812">Transmembrane</keyword>
<feature type="transmembrane region" description="Helical" evidence="1">
    <location>
        <begin position="25"/>
        <end position="43"/>
    </location>
</feature>
<evidence type="ECO:0000313" key="2">
    <source>
        <dbReference type="EMBL" id="MFL0196883.1"/>
    </source>
</evidence>
<evidence type="ECO:0000313" key="3">
    <source>
        <dbReference type="Proteomes" id="UP001623660"/>
    </source>
</evidence>
<sequence length="147" mass="17699">MKSLYFLPYWYIENKQNKKSKNLKLFILILLIVNIIFFNIYFMNKNKLSTVENKFAKYNSMEKSEHNENNTMKSFVNFYSYIYIKTDLKSVDIENKNIDIRVEGDEKQCLSLIKDIEKSNKFIVKNLNCSGSEKEKNKIWEINLFFK</sequence>
<protein>
    <submittedName>
        <fullName evidence="2">Uncharacterized protein</fullName>
    </submittedName>
</protein>
<accession>A0ABW8SNW2</accession>
<comment type="caution">
    <text evidence="2">The sequence shown here is derived from an EMBL/GenBank/DDBJ whole genome shotgun (WGS) entry which is preliminary data.</text>
</comment>
<organism evidence="2 3">
    <name type="scientific">Candidatus Clostridium eludens</name>
    <dbReference type="NCBI Taxonomy" id="3381663"/>
    <lineage>
        <taxon>Bacteria</taxon>
        <taxon>Bacillati</taxon>
        <taxon>Bacillota</taxon>
        <taxon>Clostridia</taxon>
        <taxon>Eubacteriales</taxon>
        <taxon>Clostridiaceae</taxon>
        <taxon>Clostridium</taxon>
    </lineage>
</organism>
<keyword evidence="1" id="KW-0472">Membrane</keyword>
<reference evidence="2 3" key="1">
    <citation type="submission" date="2024-11" db="EMBL/GenBank/DDBJ databases">
        <authorList>
            <person name="Heng Y.C."/>
            <person name="Lim A.C.H."/>
            <person name="Lee J.K.Y."/>
            <person name="Kittelmann S."/>
        </authorList>
    </citation>
    <scope>NUCLEOTIDE SEQUENCE [LARGE SCALE GENOMIC DNA]</scope>
    <source>
        <strain evidence="2 3">WILCCON 0269</strain>
    </source>
</reference>
<name>A0ABW8SNW2_9CLOT</name>
<evidence type="ECO:0000256" key="1">
    <source>
        <dbReference type="SAM" id="Phobius"/>
    </source>
</evidence>